<evidence type="ECO:0000256" key="1">
    <source>
        <dbReference type="SAM" id="MobiDB-lite"/>
    </source>
</evidence>
<name>A0ABS9LC58_9MICC</name>
<sequence length="73" mass="7901">MTVYERPEHPDQQPRIQLAPAAAEKLGGAPHRQPEAGGTAEAAAAWHSLGHSHRPTRASGRQGPGEKKVRWYG</sequence>
<gene>
    <name evidence="2" type="ORF">LVY72_20450</name>
</gene>
<keyword evidence="3" id="KW-1185">Reference proteome</keyword>
<accession>A0ABS9LC58</accession>
<feature type="region of interest" description="Disordered" evidence="1">
    <location>
        <begin position="1"/>
        <end position="73"/>
    </location>
</feature>
<evidence type="ECO:0000313" key="3">
    <source>
        <dbReference type="Proteomes" id="UP001165368"/>
    </source>
</evidence>
<dbReference type="EMBL" id="JAKLTQ010000022">
    <property type="protein sequence ID" value="MCG2624264.1"/>
    <property type="molecule type" value="Genomic_DNA"/>
</dbReference>
<feature type="compositionally biased region" description="Low complexity" evidence="1">
    <location>
        <begin position="35"/>
        <end position="45"/>
    </location>
</feature>
<evidence type="ECO:0000313" key="2">
    <source>
        <dbReference type="EMBL" id="MCG2624264.1"/>
    </source>
</evidence>
<protein>
    <submittedName>
        <fullName evidence="2">Uncharacterized protein</fullName>
    </submittedName>
</protein>
<dbReference type="Proteomes" id="UP001165368">
    <property type="component" value="Unassembled WGS sequence"/>
</dbReference>
<feature type="compositionally biased region" description="Basic and acidic residues" evidence="1">
    <location>
        <begin position="1"/>
        <end position="12"/>
    </location>
</feature>
<proteinExistence type="predicted"/>
<dbReference type="RefSeq" id="WP_237825979.1">
    <property type="nucleotide sequence ID" value="NZ_JAKLTQ010000022.1"/>
</dbReference>
<comment type="caution">
    <text evidence="2">The sequence shown here is derived from an EMBL/GenBank/DDBJ whole genome shotgun (WGS) entry which is preliminary data.</text>
</comment>
<organism evidence="2 3">
    <name type="scientific">Arthrobacter hankyongi</name>
    <dbReference type="NCBI Taxonomy" id="2904801"/>
    <lineage>
        <taxon>Bacteria</taxon>
        <taxon>Bacillati</taxon>
        <taxon>Actinomycetota</taxon>
        <taxon>Actinomycetes</taxon>
        <taxon>Micrococcales</taxon>
        <taxon>Micrococcaceae</taxon>
        <taxon>Arthrobacter</taxon>
    </lineage>
</organism>
<reference evidence="2" key="1">
    <citation type="submission" date="2022-01" db="EMBL/GenBank/DDBJ databases">
        <authorList>
            <person name="Jo J.-H."/>
            <person name="Im W.-T."/>
        </authorList>
    </citation>
    <scope>NUCLEOTIDE SEQUENCE</scope>
    <source>
        <strain evidence="2">I2-34</strain>
    </source>
</reference>
<feature type="compositionally biased region" description="Basic and acidic residues" evidence="1">
    <location>
        <begin position="64"/>
        <end position="73"/>
    </location>
</feature>